<name>A0ACB0IEG6_TRIPR</name>
<keyword evidence="2" id="KW-1185">Reference proteome</keyword>
<gene>
    <name evidence="1" type="ORF">MILVUS5_LOCUS2145</name>
</gene>
<protein>
    <submittedName>
        <fullName evidence="1">Uncharacterized protein</fullName>
    </submittedName>
</protein>
<evidence type="ECO:0000313" key="1">
    <source>
        <dbReference type="EMBL" id="CAJ2630350.1"/>
    </source>
</evidence>
<organism evidence="1 2">
    <name type="scientific">Trifolium pratense</name>
    <name type="common">Red clover</name>
    <dbReference type="NCBI Taxonomy" id="57577"/>
    <lineage>
        <taxon>Eukaryota</taxon>
        <taxon>Viridiplantae</taxon>
        <taxon>Streptophyta</taxon>
        <taxon>Embryophyta</taxon>
        <taxon>Tracheophyta</taxon>
        <taxon>Spermatophyta</taxon>
        <taxon>Magnoliopsida</taxon>
        <taxon>eudicotyledons</taxon>
        <taxon>Gunneridae</taxon>
        <taxon>Pentapetalae</taxon>
        <taxon>rosids</taxon>
        <taxon>fabids</taxon>
        <taxon>Fabales</taxon>
        <taxon>Fabaceae</taxon>
        <taxon>Papilionoideae</taxon>
        <taxon>50 kb inversion clade</taxon>
        <taxon>NPAAA clade</taxon>
        <taxon>Hologalegina</taxon>
        <taxon>IRL clade</taxon>
        <taxon>Trifolieae</taxon>
        <taxon>Trifolium</taxon>
    </lineage>
</organism>
<evidence type="ECO:0000313" key="2">
    <source>
        <dbReference type="Proteomes" id="UP001177021"/>
    </source>
</evidence>
<dbReference type="Proteomes" id="UP001177021">
    <property type="component" value="Unassembled WGS sequence"/>
</dbReference>
<proteinExistence type="predicted"/>
<sequence length="359" mass="41957">MENSPPIDRISNLPDELLCHILSFLPIQFAITTTLLLSKRWTPLFKSFTSLHFYYQSSTFNVDVDAFNRYREFVHTVTLTTQFIINFHLHCCSTHWHIFPESLLPSTILRSPTLRVLKLNNINVLGNISVDLPSLKTLHLTGVCFKNQENFHKLLFRCPVLEDLKTIIYYTKRFRHCTTTSITKDFKILSKLITADVCQFKFPMMAIRNVWFLVLHISVSLHHVGDINFECPVFQNLIQLQLHIRNFQNWDDVVELLQCCPKLQTLTIHKSAMNNNLSINWRDPNPVPECISSHLRSCTINYEGWKDELKFTKYILQNARLLEVMKIKHKHKKPCLEELASCPMISSECELLVTSFFDT</sequence>
<dbReference type="EMBL" id="CASHSV030000001">
    <property type="protein sequence ID" value="CAJ2630350.1"/>
    <property type="molecule type" value="Genomic_DNA"/>
</dbReference>
<accession>A0ACB0IEG6</accession>
<reference evidence="1" key="1">
    <citation type="submission" date="2023-10" db="EMBL/GenBank/DDBJ databases">
        <authorList>
            <person name="Rodriguez Cubillos JULIANA M."/>
            <person name="De Vega J."/>
        </authorList>
    </citation>
    <scope>NUCLEOTIDE SEQUENCE</scope>
</reference>
<comment type="caution">
    <text evidence="1">The sequence shown here is derived from an EMBL/GenBank/DDBJ whole genome shotgun (WGS) entry which is preliminary data.</text>
</comment>